<comment type="caution">
    <text evidence="2">The sequence shown here is derived from an EMBL/GenBank/DDBJ whole genome shotgun (WGS) entry which is preliminary data.</text>
</comment>
<keyword evidence="3" id="KW-1185">Reference proteome</keyword>
<evidence type="ECO:0000256" key="1">
    <source>
        <dbReference type="SAM" id="SignalP"/>
    </source>
</evidence>
<evidence type="ECO:0000313" key="3">
    <source>
        <dbReference type="Proteomes" id="UP000722485"/>
    </source>
</evidence>
<dbReference type="Proteomes" id="UP000722485">
    <property type="component" value="Unassembled WGS sequence"/>
</dbReference>
<organism evidence="2 3">
    <name type="scientific">Cylindrodendrum hubeiense</name>
    <dbReference type="NCBI Taxonomy" id="595255"/>
    <lineage>
        <taxon>Eukaryota</taxon>
        <taxon>Fungi</taxon>
        <taxon>Dikarya</taxon>
        <taxon>Ascomycota</taxon>
        <taxon>Pezizomycotina</taxon>
        <taxon>Sordariomycetes</taxon>
        <taxon>Hypocreomycetidae</taxon>
        <taxon>Hypocreales</taxon>
        <taxon>Nectriaceae</taxon>
        <taxon>Cylindrodendrum</taxon>
    </lineage>
</organism>
<feature type="signal peptide" evidence="1">
    <location>
        <begin position="1"/>
        <end position="19"/>
    </location>
</feature>
<dbReference type="AlphaFoldDB" id="A0A9P5LL49"/>
<accession>A0A9P5LL49</accession>
<name>A0A9P5LL49_9HYPO</name>
<feature type="chain" id="PRO_5040442984" evidence="1">
    <location>
        <begin position="20"/>
        <end position="215"/>
    </location>
</feature>
<reference evidence="2" key="1">
    <citation type="submission" date="2020-03" db="EMBL/GenBank/DDBJ databases">
        <title>Draft Genome Sequence of Cylindrodendrum hubeiense.</title>
        <authorList>
            <person name="Buettner E."/>
            <person name="Kellner H."/>
        </authorList>
    </citation>
    <scope>NUCLEOTIDE SEQUENCE</scope>
    <source>
        <strain evidence="2">IHI 201604</strain>
    </source>
</reference>
<protein>
    <submittedName>
        <fullName evidence="2">Uncharacterized protein</fullName>
    </submittedName>
</protein>
<dbReference type="OrthoDB" id="4817850at2759"/>
<dbReference type="EMBL" id="JAANBB010000022">
    <property type="protein sequence ID" value="KAF7555242.1"/>
    <property type="molecule type" value="Genomic_DNA"/>
</dbReference>
<sequence length="215" mass="23765">MHFFQSLLASGALFGAVQAVANCDNWDTEYGNKYSDDSGEYAASDSVTHPYRFPRIRKCWYDYFVNEASIEYLPWQKAAGDIYCSGTSLCTTTKLNGGQYCQSRSEAVSISVGAEIEGFSMGLSVTFTDTEEHCVTASDTTACSWNDAKCHTIWTQQQVLRQSGYRRQRCNWGNGDETQCMADWTMDTPTTFINYGCGSECTDSNACGNTDGSSC</sequence>
<gene>
    <name evidence="2" type="ORF">G7Z17_g2307</name>
</gene>
<keyword evidence="1" id="KW-0732">Signal</keyword>
<evidence type="ECO:0000313" key="2">
    <source>
        <dbReference type="EMBL" id="KAF7555242.1"/>
    </source>
</evidence>
<proteinExistence type="predicted"/>